<dbReference type="InterPro" id="IPR003903">
    <property type="entry name" value="UIM_dom"/>
</dbReference>
<dbReference type="InterPro" id="IPR022087">
    <property type="entry name" value="DA1-like_dom"/>
</dbReference>
<keyword evidence="5 17" id="KW-0479">Metal-binding</keyword>
<dbReference type="InterPro" id="IPR002194">
    <property type="entry name" value="Chaperonin_TCP-1_CS"/>
</dbReference>
<protein>
    <recommendedName>
        <fullName evidence="15">T-complex protein 1 subunit epsilon</fullName>
    </recommendedName>
    <alternativeName>
        <fullName evidence="16">CCT-epsilon</fullName>
    </alternativeName>
</protein>
<dbReference type="Gene3D" id="3.90.640.10">
    <property type="entry name" value="Actin, Chain A, domain 4"/>
    <property type="match status" value="1"/>
</dbReference>
<evidence type="ECO:0000256" key="1">
    <source>
        <dbReference type="ARBA" id="ARBA00004245"/>
    </source>
</evidence>
<dbReference type="InterPro" id="IPR017998">
    <property type="entry name" value="Chaperone_TCP-1"/>
</dbReference>
<feature type="region of interest" description="Disordered" evidence="19">
    <location>
        <begin position="459"/>
        <end position="482"/>
    </location>
</feature>
<dbReference type="FunFam" id="3.90.640.10:FF:000006">
    <property type="entry name" value="Actin-related protein 3 (ARP3)"/>
    <property type="match status" value="1"/>
</dbReference>
<dbReference type="Pfam" id="PF23625">
    <property type="entry name" value="UIM_2"/>
    <property type="match status" value="2"/>
</dbReference>
<evidence type="ECO:0000256" key="18">
    <source>
        <dbReference type="RuleBase" id="RU004187"/>
    </source>
</evidence>
<dbReference type="GO" id="GO:0046872">
    <property type="term" value="F:metal ion binding"/>
    <property type="evidence" value="ECO:0007669"/>
    <property type="project" value="UniProtKB-KW"/>
</dbReference>
<evidence type="ECO:0000256" key="7">
    <source>
        <dbReference type="ARBA" id="ARBA00022741"/>
    </source>
</evidence>
<evidence type="ECO:0000256" key="16">
    <source>
        <dbReference type="ARBA" id="ARBA00033325"/>
    </source>
</evidence>
<reference evidence="21 22" key="1">
    <citation type="submission" date="2022-12" db="EMBL/GenBank/DDBJ databases">
        <title>Chromosome-scale assembly of the Ensete ventricosum genome.</title>
        <authorList>
            <person name="Dussert Y."/>
            <person name="Stocks J."/>
            <person name="Wendawek A."/>
            <person name="Woldeyes F."/>
            <person name="Nichols R.A."/>
            <person name="Borrell J.S."/>
        </authorList>
    </citation>
    <scope>NUCLEOTIDE SEQUENCE [LARGE SCALE GENOMIC DNA]</scope>
    <source>
        <strain evidence="22">cv. Maze</strain>
        <tissue evidence="21">Seeds</tissue>
    </source>
</reference>
<dbReference type="Pfam" id="PF00118">
    <property type="entry name" value="Cpn60_TCP1"/>
    <property type="match status" value="2"/>
</dbReference>
<dbReference type="SMART" id="SM00132">
    <property type="entry name" value="LIM"/>
    <property type="match status" value="1"/>
</dbReference>
<evidence type="ECO:0000256" key="2">
    <source>
        <dbReference type="ARBA" id="ARBA00006681"/>
    </source>
</evidence>
<dbReference type="FunFam" id="2.10.110.10:FF:000078">
    <property type="entry name" value="Protein DA1-related 1"/>
    <property type="match status" value="1"/>
</dbReference>
<evidence type="ECO:0000256" key="15">
    <source>
        <dbReference type="ARBA" id="ARBA00024086"/>
    </source>
</evidence>
<dbReference type="Gene3D" id="1.10.560.10">
    <property type="entry name" value="GroEL-like equatorial domain"/>
    <property type="match status" value="2"/>
</dbReference>
<dbReference type="Pfam" id="PF12315">
    <property type="entry name" value="DA1-like"/>
    <property type="match status" value="1"/>
</dbReference>
<dbReference type="EMBL" id="JAQQAF010000009">
    <property type="protein sequence ID" value="KAJ8458434.1"/>
    <property type="molecule type" value="Genomic_DNA"/>
</dbReference>
<dbReference type="CDD" id="cd10221">
    <property type="entry name" value="ASKHA_NBD_Arp3-like"/>
    <property type="match status" value="1"/>
</dbReference>
<keyword evidence="8 17" id="KW-0862">Zinc</keyword>
<evidence type="ECO:0000259" key="20">
    <source>
        <dbReference type="PROSITE" id="PS50023"/>
    </source>
</evidence>
<dbReference type="PROSITE" id="PS00995">
    <property type="entry name" value="TCP1_3"/>
    <property type="match status" value="1"/>
</dbReference>
<dbReference type="PROSITE" id="PS00478">
    <property type="entry name" value="LIM_DOMAIN_1"/>
    <property type="match status" value="1"/>
</dbReference>
<feature type="compositionally biased region" description="Polar residues" evidence="19">
    <location>
        <begin position="1382"/>
        <end position="1391"/>
    </location>
</feature>
<dbReference type="Gene3D" id="2.10.110.10">
    <property type="entry name" value="Cysteine Rich Protein"/>
    <property type="match status" value="1"/>
</dbReference>
<dbReference type="PROSITE" id="PS00751">
    <property type="entry name" value="TCP1_2"/>
    <property type="match status" value="1"/>
</dbReference>
<dbReference type="SUPFAM" id="SSF52029">
    <property type="entry name" value="GroEL apical domain-like"/>
    <property type="match status" value="1"/>
</dbReference>
<evidence type="ECO:0000256" key="17">
    <source>
        <dbReference type="PROSITE-ProRule" id="PRU00125"/>
    </source>
</evidence>
<dbReference type="GO" id="GO:0140662">
    <property type="term" value="F:ATP-dependent protein folding chaperone"/>
    <property type="evidence" value="ECO:0007669"/>
    <property type="project" value="InterPro"/>
</dbReference>
<keyword evidence="10" id="KW-0832">Ubl conjugation</keyword>
<evidence type="ECO:0000256" key="6">
    <source>
        <dbReference type="ARBA" id="ARBA00022737"/>
    </source>
</evidence>
<dbReference type="InterPro" id="IPR004000">
    <property type="entry name" value="Actin"/>
</dbReference>
<keyword evidence="14" id="KW-0206">Cytoskeleton</keyword>
<dbReference type="SUPFAM" id="SSF57716">
    <property type="entry name" value="Glucocorticoid receptor-like (DNA-binding domain)"/>
    <property type="match status" value="2"/>
</dbReference>
<dbReference type="GO" id="GO:0016887">
    <property type="term" value="F:ATP hydrolysis activity"/>
    <property type="evidence" value="ECO:0007669"/>
    <property type="project" value="InterPro"/>
</dbReference>
<organism evidence="21 22">
    <name type="scientific">Ensete ventricosum</name>
    <name type="common">Abyssinian banana</name>
    <name type="synonym">Musa ensete</name>
    <dbReference type="NCBI Taxonomy" id="4639"/>
    <lineage>
        <taxon>Eukaryota</taxon>
        <taxon>Viridiplantae</taxon>
        <taxon>Streptophyta</taxon>
        <taxon>Embryophyta</taxon>
        <taxon>Tracheophyta</taxon>
        <taxon>Spermatophyta</taxon>
        <taxon>Magnoliopsida</taxon>
        <taxon>Liliopsida</taxon>
        <taxon>Zingiberales</taxon>
        <taxon>Musaceae</taxon>
        <taxon>Ensete</taxon>
    </lineage>
</organism>
<feature type="compositionally biased region" description="Low complexity" evidence="19">
    <location>
        <begin position="877"/>
        <end position="892"/>
    </location>
</feature>
<keyword evidence="12 18" id="KW-0143">Chaperone</keyword>
<dbReference type="Pfam" id="PF00412">
    <property type="entry name" value="LIM"/>
    <property type="match status" value="1"/>
</dbReference>
<dbReference type="GO" id="GO:0140096">
    <property type="term" value="F:catalytic activity, acting on a protein"/>
    <property type="evidence" value="ECO:0007669"/>
    <property type="project" value="UniProtKB-ARBA"/>
</dbReference>
<dbReference type="InterPro" id="IPR045218">
    <property type="entry name" value="DA1-like"/>
</dbReference>
<comment type="similarity">
    <text evidence="2">Belongs to the actin family. ARP3 subfamily.</text>
</comment>
<dbReference type="GO" id="GO:0005856">
    <property type="term" value="C:cytoskeleton"/>
    <property type="evidence" value="ECO:0007669"/>
    <property type="project" value="UniProtKB-SubCell"/>
</dbReference>
<name>A0AAV8PNV6_ENSVE</name>
<dbReference type="Gene3D" id="3.50.7.10">
    <property type="entry name" value="GroEL"/>
    <property type="match status" value="1"/>
</dbReference>
<dbReference type="GO" id="GO:0032875">
    <property type="term" value="P:regulation of DNA endoreduplication"/>
    <property type="evidence" value="ECO:0007669"/>
    <property type="project" value="UniProtKB-ARBA"/>
</dbReference>
<dbReference type="Proteomes" id="UP001222027">
    <property type="component" value="Unassembled WGS sequence"/>
</dbReference>
<evidence type="ECO:0000256" key="13">
    <source>
        <dbReference type="ARBA" id="ARBA00023203"/>
    </source>
</evidence>
<keyword evidence="11 17" id="KW-0440">LIM domain</keyword>
<dbReference type="InterPro" id="IPR043129">
    <property type="entry name" value="ATPase_NBD"/>
</dbReference>
<dbReference type="Pfam" id="PF00022">
    <property type="entry name" value="Actin"/>
    <property type="match status" value="1"/>
</dbReference>
<evidence type="ECO:0000256" key="10">
    <source>
        <dbReference type="ARBA" id="ARBA00022843"/>
    </source>
</evidence>
<feature type="region of interest" description="Disordered" evidence="19">
    <location>
        <begin position="1377"/>
        <end position="1397"/>
    </location>
</feature>
<feature type="domain" description="LIM zinc-binding" evidence="20">
    <location>
        <begin position="586"/>
        <end position="646"/>
    </location>
</feature>
<dbReference type="InterPro" id="IPR001781">
    <property type="entry name" value="Znf_LIM"/>
</dbReference>
<proteinExistence type="inferred from homology"/>
<evidence type="ECO:0000256" key="19">
    <source>
        <dbReference type="SAM" id="MobiDB-lite"/>
    </source>
</evidence>
<dbReference type="SUPFAM" id="SSF48592">
    <property type="entry name" value="GroEL equatorial domain-like"/>
    <property type="match status" value="1"/>
</dbReference>
<dbReference type="FunFam" id="1.10.560.10:FF:000053">
    <property type="entry name" value="T-complex protein 1 subunit delta"/>
    <property type="match status" value="1"/>
</dbReference>
<dbReference type="PROSITE" id="PS50023">
    <property type="entry name" value="LIM_DOMAIN_2"/>
    <property type="match status" value="1"/>
</dbReference>
<dbReference type="SUPFAM" id="SSF53067">
    <property type="entry name" value="Actin-like ATPase domain"/>
    <property type="match status" value="2"/>
</dbReference>
<dbReference type="CDD" id="cd09396">
    <property type="entry name" value="LIM_DA1"/>
    <property type="match status" value="1"/>
</dbReference>
<dbReference type="GO" id="GO:0005832">
    <property type="term" value="C:chaperonin-containing T-complex"/>
    <property type="evidence" value="ECO:0007669"/>
    <property type="project" value="UniProtKB-ARBA"/>
</dbReference>
<comment type="caution">
    <text evidence="21">The sequence shown here is derived from an EMBL/GenBank/DDBJ whole genome shotgun (WGS) entry which is preliminary data.</text>
</comment>
<dbReference type="PANTHER" id="PTHR24209:SF25">
    <property type="entry name" value="PROTEIN DA1-RELATED 1"/>
    <property type="match status" value="1"/>
</dbReference>
<evidence type="ECO:0000256" key="12">
    <source>
        <dbReference type="ARBA" id="ARBA00023186"/>
    </source>
</evidence>
<dbReference type="GO" id="GO:0043130">
    <property type="term" value="F:ubiquitin binding"/>
    <property type="evidence" value="ECO:0007669"/>
    <property type="project" value="UniProtKB-ARBA"/>
</dbReference>
<keyword evidence="7 18" id="KW-0547">Nucleotide-binding</keyword>
<dbReference type="FunFam" id="3.30.420.40:FF:000029">
    <property type="entry name" value="Actin-related protein 3"/>
    <property type="match status" value="1"/>
</dbReference>
<dbReference type="PANTHER" id="PTHR24209">
    <property type="entry name" value="PROTEIN DA1-RELATED 2"/>
    <property type="match status" value="1"/>
</dbReference>
<keyword evidence="22" id="KW-1185">Reference proteome</keyword>
<dbReference type="FunFam" id="3.50.7.10:FF:000003">
    <property type="entry name" value="T-complex protein 1 subunit epsilon"/>
    <property type="match status" value="1"/>
</dbReference>
<evidence type="ECO:0000313" key="21">
    <source>
        <dbReference type="EMBL" id="KAJ8458434.1"/>
    </source>
</evidence>
<evidence type="ECO:0000256" key="9">
    <source>
        <dbReference type="ARBA" id="ARBA00022840"/>
    </source>
</evidence>
<keyword evidence="6" id="KW-0677">Repeat</keyword>
<feature type="region of interest" description="Disordered" evidence="19">
    <location>
        <begin position="877"/>
        <end position="896"/>
    </location>
</feature>
<evidence type="ECO:0000256" key="5">
    <source>
        <dbReference type="ARBA" id="ARBA00022723"/>
    </source>
</evidence>
<evidence type="ECO:0000313" key="22">
    <source>
        <dbReference type="Proteomes" id="UP001222027"/>
    </source>
</evidence>
<evidence type="ECO:0000256" key="8">
    <source>
        <dbReference type="ARBA" id="ARBA00022833"/>
    </source>
</evidence>
<dbReference type="CDD" id="cd08368">
    <property type="entry name" value="LIM"/>
    <property type="match status" value="1"/>
</dbReference>
<sequence>MDATSRPAVVIDNGTGYTKMGFAGNVEPSFIIPTIVAVNESFSNQSKSSSKGNWLTQHTAGVVADLDFLIGEEALACSRSSNMYSLSYPIHHGQVENWDTMERFWQQCIFDYLRCDPEDHYFLLTESPLTAPETREYTGEIMFETFNIPGLYIAVQPVLALAAGYTTSKCEMTGVVVDVGDGATHVVPVADGYVIGSSIRSIPIAGKNVTQFIQQLMKERGELIPPEDSFEVARKIKEAYCYTCSDIVKEFNKHDKEPGKYTKQWVGTKPKTRVRYSCDIGYERFLGPEIFFHPEIYNSDFTTPLPAVVDKCIQLSPIDTRRALYKNVVLSGGSTMFKDFHRRLQRDLKRIVDARIVTSEAQFKDVKSQPIEVNVVSHPIQRYAVWFGGSVLASTSEFYGACHTKAEYEEYGASICRTNPLQTGKNHSQSVHLRGFIFSGTWPSMVGLKMNKASRHLSALPISSPGPRKPDDDSLSPILPPPRFPPLANVAREIKSRKCSDNIMHYGSWDALSEYENEDVDRAIALSLSEKEQKKARATENASTLEEDEQLARALQESLNAASPPRENGHAFQPAPLLFSSGFSYRICAGCNTEIGHGRFLSCMDAYWHPECFRCHACSQPISDNEFSTSGKYPYHKSCYKELYHPKCDVCKQFIPTNMNGLIEYRAHPFWLQKYCPSHEKDGTPRCCSCERMEPRDTKYVTLDDGRMLCLECLDSAVMDTNECQPLYLNIQEFYEGLNMKIGQQVPLLFVERQALNEAMEGEKNGHHHLPETRGLCLSEEQTVSRILRKPRIGAGNKIMNMMTEPYRLTHRCEVTAILILYGLPRLLTGSILAHEMMHAWLRLQGYRSLSQEVEEGICQVLSHMWLDSEIISGSGNNVASTSSSSASTTSKKGSRSQFEKKLGDFFKHQVESDTSPAYGDGFRAGNCAVLQGNNEAKEMALAFDEFGRPFIIIKEQEKKARLRGLDAQKANIAGGKAVARILRTSLGPKGMDKMLQSPDGDVVITNDGATILEQMDVDNQIAKLMMELSRSQDYEIGDGTTGVVVMAGALLEQAEKLLERGIHPIRISEGYEMASRLAVEHLERISQKFEFSVANIEPLVQTCMTTLSSKLIFWDTWEVFDFVALIMTVSVSYPCTEKVSIDVEGKVGGRLEETELINGIVVDKDMSHPQMPKRIENAKIAILTCPFEPPKPKTKHKVDIDTVEKFQTLQQEEQKYFDDMVQKCKDVGATLVICQWGFDDEANHLLMNRNLPAVRWVGGVELELIAIATGGRIVPRFQELTPEKLGKRKRSAISCSIAVEAAADRYPGVEQYAIRSFAEALDSIPLALAENSGLPPIDTLTAVKSQQIKENNPCCGIDCNDVGTTNMQEQNVFETPDRETATNLARNTGGENDLED</sequence>
<keyword evidence="13" id="KW-0009">Actin-binding</keyword>
<dbReference type="GO" id="GO:0051082">
    <property type="term" value="F:unfolded protein binding"/>
    <property type="evidence" value="ECO:0007669"/>
    <property type="project" value="InterPro"/>
</dbReference>
<dbReference type="InterPro" id="IPR027413">
    <property type="entry name" value="GROEL-like_equatorial_sf"/>
</dbReference>
<dbReference type="PROSITE" id="PS00750">
    <property type="entry name" value="TCP1_1"/>
    <property type="match status" value="1"/>
</dbReference>
<dbReference type="InterPro" id="IPR002423">
    <property type="entry name" value="Cpn60/GroEL/TCP-1"/>
</dbReference>
<dbReference type="Gene3D" id="3.30.420.40">
    <property type="match status" value="2"/>
</dbReference>
<keyword evidence="4" id="KW-0963">Cytoplasm</keyword>
<accession>A0AAV8PNV6</accession>
<dbReference type="GO" id="GO:0005524">
    <property type="term" value="F:ATP binding"/>
    <property type="evidence" value="ECO:0007669"/>
    <property type="project" value="UniProtKB-KW"/>
</dbReference>
<evidence type="ECO:0000256" key="3">
    <source>
        <dbReference type="ARBA" id="ARBA00008020"/>
    </source>
</evidence>
<comment type="subcellular location">
    <subcellularLocation>
        <location evidence="1">Cytoplasm</location>
        <location evidence="1">Cytoskeleton</location>
    </subcellularLocation>
</comment>
<dbReference type="SMART" id="SM00726">
    <property type="entry name" value="UIM"/>
    <property type="match status" value="2"/>
</dbReference>
<comment type="similarity">
    <text evidence="3 18">Belongs to the TCP-1 chaperonin family.</text>
</comment>
<dbReference type="GO" id="GO:0003779">
    <property type="term" value="F:actin binding"/>
    <property type="evidence" value="ECO:0007669"/>
    <property type="project" value="UniProtKB-KW"/>
</dbReference>
<dbReference type="SMART" id="SM00268">
    <property type="entry name" value="ACTIN"/>
    <property type="match status" value="1"/>
</dbReference>
<evidence type="ECO:0000256" key="14">
    <source>
        <dbReference type="ARBA" id="ARBA00023212"/>
    </source>
</evidence>
<dbReference type="PROSITE" id="PS50330">
    <property type="entry name" value="UIM"/>
    <property type="match status" value="1"/>
</dbReference>
<keyword evidence="9 18" id="KW-0067">ATP-binding</keyword>
<evidence type="ECO:0000256" key="11">
    <source>
        <dbReference type="ARBA" id="ARBA00023038"/>
    </source>
</evidence>
<gene>
    <name evidence="21" type="ORF">OPV22_031360</name>
</gene>
<dbReference type="InterPro" id="IPR027409">
    <property type="entry name" value="GroEL-like_apical_dom_sf"/>
</dbReference>
<evidence type="ECO:0000256" key="4">
    <source>
        <dbReference type="ARBA" id="ARBA00022490"/>
    </source>
</evidence>
<dbReference type="PRINTS" id="PR00304">
    <property type="entry name" value="TCOMPLEXTCP1"/>
</dbReference>